<dbReference type="EnsemblPlants" id="OGLUM07G00570.1">
    <property type="protein sequence ID" value="OGLUM07G00570.1"/>
    <property type="gene ID" value="OGLUM07G00570"/>
</dbReference>
<proteinExistence type="predicted"/>
<evidence type="ECO:0000256" key="2">
    <source>
        <dbReference type="ARBA" id="ARBA00022737"/>
    </source>
</evidence>
<protein>
    <submittedName>
        <fullName evidence="5">Uncharacterized protein</fullName>
    </submittedName>
</protein>
<dbReference type="InterPro" id="IPR015943">
    <property type="entry name" value="WD40/YVTN_repeat-like_dom_sf"/>
</dbReference>
<evidence type="ECO:0000313" key="5">
    <source>
        <dbReference type="EnsemblPlants" id="OGLUM07G00570.1"/>
    </source>
</evidence>
<dbReference type="Pfam" id="PF23761">
    <property type="entry name" value="Beta-prop_DCAF4"/>
    <property type="match status" value="1"/>
</dbReference>
<dbReference type="Gene3D" id="2.130.10.10">
    <property type="entry name" value="YVTN repeat-like/Quinoprotein amine dehydrogenase"/>
    <property type="match status" value="2"/>
</dbReference>
<evidence type="ECO:0000313" key="6">
    <source>
        <dbReference type="Proteomes" id="UP000026961"/>
    </source>
</evidence>
<organism evidence="5">
    <name type="scientific">Oryza glumipatula</name>
    <dbReference type="NCBI Taxonomy" id="40148"/>
    <lineage>
        <taxon>Eukaryota</taxon>
        <taxon>Viridiplantae</taxon>
        <taxon>Streptophyta</taxon>
        <taxon>Embryophyta</taxon>
        <taxon>Tracheophyta</taxon>
        <taxon>Spermatophyta</taxon>
        <taxon>Magnoliopsida</taxon>
        <taxon>Liliopsida</taxon>
        <taxon>Poales</taxon>
        <taxon>Poaceae</taxon>
        <taxon>BOP clade</taxon>
        <taxon>Oryzoideae</taxon>
        <taxon>Oryzeae</taxon>
        <taxon>Oryzinae</taxon>
        <taxon>Oryza</taxon>
    </lineage>
</organism>
<reference evidence="5" key="2">
    <citation type="submission" date="2018-05" db="EMBL/GenBank/DDBJ databases">
        <title>OgluRS3 (Oryza glumaepatula Reference Sequence Version 3).</title>
        <authorList>
            <person name="Zhang J."/>
            <person name="Kudrna D."/>
            <person name="Lee S."/>
            <person name="Talag J."/>
            <person name="Welchert J."/>
            <person name="Wing R.A."/>
        </authorList>
    </citation>
    <scope>NUCLEOTIDE SEQUENCE [LARGE SCALE GENOMIC DNA]</scope>
</reference>
<dbReference type="eggNOG" id="KOG2695">
    <property type="taxonomic scope" value="Eukaryota"/>
</dbReference>
<feature type="repeat" description="WD" evidence="3">
    <location>
        <begin position="435"/>
        <end position="466"/>
    </location>
</feature>
<dbReference type="InterPro" id="IPR001680">
    <property type="entry name" value="WD40_rpt"/>
</dbReference>
<accession>A0A0E0AF18</accession>
<feature type="compositionally biased region" description="Pro residues" evidence="4">
    <location>
        <begin position="36"/>
        <end position="48"/>
    </location>
</feature>
<dbReference type="InterPro" id="IPR052254">
    <property type="entry name" value="CUL4-DDB1_E3_ligase_receptor"/>
</dbReference>
<dbReference type="InterPro" id="IPR036322">
    <property type="entry name" value="WD40_repeat_dom_sf"/>
</dbReference>
<keyword evidence="1 3" id="KW-0853">WD repeat</keyword>
<evidence type="ECO:0000256" key="3">
    <source>
        <dbReference type="PROSITE-ProRule" id="PRU00221"/>
    </source>
</evidence>
<name>A0A0E0AF18_9ORYZ</name>
<evidence type="ECO:0000256" key="4">
    <source>
        <dbReference type="SAM" id="MobiDB-lite"/>
    </source>
</evidence>
<dbReference type="SUPFAM" id="SSF50978">
    <property type="entry name" value="WD40 repeat-like"/>
    <property type="match status" value="1"/>
</dbReference>
<feature type="region of interest" description="Disordered" evidence="4">
    <location>
        <begin position="1"/>
        <end position="58"/>
    </location>
</feature>
<keyword evidence="2" id="KW-0677">Repeat</keyword>
<evidence type="ECO:0000256" key="1">
    <source>
        <dbReference type="ARBA" id="ARBA00022574"/>
    </source>
</evidence>
<dbReference type="PANTHER" id="PTHR44472">
    <property type="entry name" value="DDB1- AND CUL4-ASSOCIATED FACTOR 4-RELATED"/>
    <property type="match status" value="1"/>
</dbReference>
<reference evidence="5" key="1">
    <citation type="submission" date="2015-04" db="UniProtKB">
        <authorList>
            <consortium name="EnsemblPlants"/>
        </authorList>
    </citation>
    <scope>IDENTIFICATION</scope>
</reference>
<dbReference type="PROSITE" id="PS50082">
    <property type="entry name" value="WD_REPEATS_2"/>
    <property type="match status" value="1"/>
</dbReference>
<keyword evidence="6" id="KW-1185">Reference proteome</keyword>
<dbReference type="Gramene" id="OGLUM07G00570.1">
    <property type="protein sequence ID" value="OGLUM07G00570.1"/>
    <property type="gene ID" value="OGLUM07G00570"/>
</dbReference>
<feature type="compositionally biased region" description="Low complexity" evidence="4">
    <location>
        <begin position="25"/>
        <end position="35"/>
    </location>
</feature>
<dbReference type="PANTHER" id="PTHR44472:SF1">
    <property type="entry name" value="DDB1 AND CUL4 ASSOCIATED FACTOR 4"/>
    <property type="match status" value="1"/>
</dbReference>
<dbReference type="Proteomes" id="UP000026961">
    <property type="component" value="Chromosome 7"/>
</dbReference>
<dbReference type="AlphaFoldDB" id="A0A0E0AF18"/>
<dbReference type="STRING" id="40148.A0A0E0AF18"/>
<sequence length="515" mass="56018">MAPPPPKELPGFYYDPDKNRYFPIRGPIPGAATRRPAPPPPAQPPPPQAAAAGCRKTARQPELVHAREMYGGGVIFSNKRKSTFMRQCQYAQASQPMVWKYKGTALVADKALEELYVTIQTAIGLKESKVLVTGSMNGIVRLYGLGTAVANIEDEMEFLPEPAWTPLVKQNAPVNSALASIWSSETAFSKFLSSVTCIKKLQHCFPGADNTNSSSQRALVATLGSGESGGSIHIMDLSDTIDVAMGSMNAYGGNIIGNIIPVASFNRTIWTADCNSDGTQAVIGTNSGAAFFDLERRALSWMYHCKSDILSQQFMQSGNVVLCGLRNGSIFPLDVRQKQHNRPTELASPGTARRTIPLTPRRHNRWRNQADNAKSSRAISMSSAVCSLVVLSSDEHYFLGSSMDGSIKLFDLRLIQKGPIQSYAGHINSHTHLPLVVDPSETLLMSGGEDRMVRIWSIKTGEQIFAQSVAGSLFTALCWPESGCDLHNSSLFGVNHSWGAWMGSRDGLFYVHGHG</sequence>
<dbReference type="SMART" id="SM00320">
    <property type="entry name" value="WD40"/>
    <property type="match status" value="2"/>
</dbReference>